<proteinExistence type="predicted"/>
<dbReference type="Proteomes" id="UP001239111">
    <property type="component" value="Chromosome 2"/>
</dbReference>
<evidence type="ECO:0000313" key="1">
    <source>
        <dbReference type="EMBL" id="KAJ8679512.1"/>
    </source>
</evidence>
<organism evidence="1 2">
    <name type="scientific">Eretmocerus hayati</name>
    <dbReference type="NCBI Taxonomy" id="131215"/>
    <lineage>
        <taxon>Eukaryota</taxon>
        <taxon>Metazoa</taxon>
        <taxon>Ecdysozoa</taxon>
        <taxon>Arthropoda</taxon>
        <taxon>Hexapoda</taxon>
        <taxon>Insecta</taxon>
        <taxon>Pterygota</taxon>
        <taxon>Neoptera</taxon>
        <taxon>Endopterygota</taxon>
        <taxon>Hymenoptera</taxon>
        <taxon>Apocrita</taxon>
        <taxon>Proctotrupomorpha</taxon>
        <taxon>Chalcidoidea</taxon>
        <taxon>Aphelinidae</taxon>
        <taxon>Aphelininae</taxon>
        <taxon>Eretmocerus</taxon>
    </lineage>
</organism>
<reference evidence="1" key="1">
    <citation type="submission" date="2023-04" db="EMBL/GenBank/DDBJ databases">
        <title>A chromosome-level genome assembly of the parasitoid wasp Eretmocerus hayati.</title>
        <authorList>
            <person name="Zhong Y."/>
            <person name="Liu S."/>
            <person name="Liu Y."/>
        </authorList>
    </citation>
    <scope>NUCLEOTIDE SEQUENCE</scope>
    <source>
        <strain evidence="1">ZJU_SS_LIU_2023</strain>
    </source>
</reference>
<name>A0ACC2PAN2_9HYME</name>
<evidence type="ECO:0000313" key="2">
    <source>
        <dbReference type="Proteomes" id="UP001239111"/>
    </source>
</evidence>
<accession>A0ACC2PAN2</accession>
<gene>
    <name evidence="1" type="ORF">QAD02_015299</name>
</gene>
<dbReference type="EMBL" id="CM056742">
    <property type="protein sequence ID" value="KAJ8679512.1"/>
    <property type="molecule type" value="Genomic_DNA"/>
</dbReference>
<protein>
    <submittedName>
        <fullName evidence="1">Uncharacterized protein</fullName>
    </submittedName>
</protein>
<keyword evidence="2" id="KW-1185">Reference proteome</keyword>
<sequence length="706" mass="79920">MDELLSEMAKIVRFVKPAEDLTNKINTLAQKVIQEDKYCLHRAIKSKDYPAVLLLLEFGASPDRPDTEGNTPLHNVSHLNWLETAFSMALMLIRYGANVMAKDASRLPSHYYAVKQQNIELLKLLVRHGIDHEVGFLALQKAVLVQNLEMVQLLINETPHLSPKNIGACLHYPIYNNAELVQLLIDSGADMDVIDPVLGTKPLNVAASSGYTATVEILLNACADIDHVAHTSQLDGDEYNPGSALHDAAFHGHFDIVELLVDHKANVNALNQFGESVLYVAANLRNFDRKIHNRRYLEILEHLLYYEADMHRYGECGNYYMPFKAVFEDGHMDAVDLFLEYGANIEDICVDDEFENTILHLAARNEDSSVLEFALKARPNDIDKICVTGLSPLSVAVIHNIPGNVELLLKNGADVNCLAVEKSRHGPLYLAVTMVYKECVQILLDNGAAIDYKTKTNEDVSILASALTSYPNDHSAYKLIVEHIALIEKKGVHVDPRNQSLMKSKEGVWKYYEMCESELVKMQDSVIDGHITFYRILVDKDIRGYARNQKVINAFENQNIESDFPVYGHRIAQRVALARKKAKLLNDATKGLSSVLYFDVSAHHMIYENILKYVSDEDLLTLGKLPIKKVPSRNSNENYSAYSPYFHPVPVVDGYNVVHRSPLYNYTPSWTTQLEFQRHIQPELHYGFPFWGEYRFDPHLNSSTRH</sequence>
<comment type="caution">
    <text evidence="1">The sequence shown here is derived from an EMBL/GenBank/DDBJ whole genome shotgun (WGS) entry which is preliminary data.</text>
</comment>